<sequence length="132" mass="14967">MSDISYNTDGSLKADFYGIWRNSKNAWMQYDIRADKIVYTDSANNSYTINDIIWTSIINNGSYSDFCNSETYPNGFCINGTFSNLNGLRGISGGAQLQVGSRPTIIFFINTDKTKIFTDDWSNDYNPFSKQQ</sequence>
<dbReference type="AlphaFoldDB" id="A0A806K127"/>
<proteinExistence type="predicted"/>
<name>A0A806K127_9BACT</name>
<evidence type="ECO:0000313" key="1">
    <source>
        <dbReference type="EMBL" id="AGS53173.1"/>
    </source>
</evidence>
<dbReference type="EMBL" id="JQ844223">
    <property type="protein sequence ID" value="AGS53173.1"/>
    <property type="molecule type" value="Genomic_DNA"/>
</dbReference>
<protein>
    <submittedName>
        <fullName evidence="1">Uncharacterized protein</fullName>
    </submittedName>
</protein>
<accession>A0A806K127</accession>
<reference evidence="1" key="1">
    <citation type="submission" date="2012-03" db="EMBL/GenBank/DDBJ databases">
        <title>Functional metagenomics reveals considerable lignocellulase gene clusters in the gut microbiome of a wood-feeding higher termite.</title>
        <authorList>
            <person name="Liu N."/>
        </authorList>
    </citation>
    <scope>NUCLEOTIDE SEQUENCE</scope>
</reference>
<organism evidence="1">
    <name type="scientific">uncultured bacterium contig00060</name>
    <dbReference type="NCBI Taxonomy" id="1181543"/>
    <lineage>
        <taxon>Bacteria</taxon>
        <taxon>environmental samples</taxon>
    </lineage>
</organism>